<feature type="binding site" evidence="1">
    <location>
        <position position="158"/>
    </location>
    <ligand>
        <name>Mg(2+)</name>
        <dbReference type="ChEBI" id="CHEBI:18420"/>
        <label>1</label>
    </ligand>
</feature>
<feature type="binding site" evidence="1">
    <location>
        <position position="389"/>
    </location>
    <ligand>
        <name>substrate</name>
    </ligand>
</feature>
<comment type="function">
    <text evidence="1">Catalyzes the ATP-dependent phosphorylation of thiamine-monophosphate (TMP) to form thiamine-pyrophosphate (TPP), the active form of vitamin B1.</text>
</comment>
<dbReference type="EC" id="2.7.4.16" evidence="1"/>
<feature type="binding site" evidence="1">
    <location>
        <position position="58"/>
    </location>
    <ligand>
        <name>Mg(2+)</name>
        <dbReference type="ChEBI" id="CHEBI:18420"/>
        <label>3</label>
    </ligand>
</feature>
<dbReference type="AlphaFoldDB" id="A0A917LGJ5"/>
<feature type="binding site" evidence="1">
    <location>
        <position position="331"/>
    </location>
    <ligand>
        <name>substrate</name>
    </ligand>
</feature>
<feature type="binding site" evidence="1">
    <location>
        <position position="81"/>
    </location>
    <ligand>
        <name>Mg(2+)</name>
        <dbReference type="ChEBI" id="CHEBI:18420"/>
        <label>2</label>
    </ligand>
</feature>
<dbReference type="PANTHER" id="PTHR30270:SF0">
    <property type="entry name" value="THIAMINE-MONOPHOSPHATE KINASE"/>
    <property type="match status" value="1"/>
</dbReference>
<dbReference type="InterPro" id="IPR016188">
    <property type="entry name" value="PurM-like_N"/>
</dbReference>
<protein>
    <recommendedName>
        <fullName evidence="1">Thiamine-monophosphate kinase</fullName>
        <shortName evidence="1">TMP kinase</shortName>
        <shortName evidence="1">Thiamine-phosphate kinase</shortName>
        <ecNumber evidence="1">2.7.4.16</ecNumber>
    </recommendedName>
</protein>
<dbReference type="Proteomes" id="UP000644756">
    <property type="component" value="Unassembled WGS sequence"/>
</dbReference>
<dbReference type="GO" id="GO:0009030">
    <property type="term" value="F:thiamine-phosphate kinase activity"/>
    <property type="evidence" value="ECO:0007669"/>
    <property type="project" value="UniProtKB-UniRule"/>
</dbReference>
<evidence type="ECO:0000259" key="3">
    <source>
        <dbReference type="Pfam" id="PF02769"/>
    </source>
</evidence>
<keyword evidence="1 4" id="KW-0418">Kinase</keyword>
<evidence type="ECO:0000313" key="5">
    <source>
        <dbReference type="Proteomes" id="UP000644756"/>
    </source>
</evidence>
<feature type="binding site" evidence="1">
    <location>
        <position position="280"/>
    </location>
    <ligand>
        <name>ATP</name>
        <dbReference type="ChEBI" id="CHEBI:30616"/>
    </ligand>
</feature>
<dbReference type="GO" id="GO:0005524">
    <property type="term" value="F:ATP binding"/>
    <property type="evidence" value="ECO:0007669"/>
    <property type="project" value="UniProtKB-UniRule"/>
</dbReference>
<keyword evidence="1" id="KW-0479">Metal-binding</keyword>
<proteinExistence type="inferred from homology"/>
<feature type="binding site" evidence="1">
    <location>
        <position position="81"/>
    </location>
    <ligand>
        <name>Mg(2+)</name>
        <dbReference type="ChEBI" id="CHEBI:18420"/>
        <label>1</label>
    </ligand>
</feature>
<feature type="domain" description="PurM-like C-terminal" evidence="3">
    <location>
        <begin position="189"/>
        <end position="368"/>
    </location>
</feature>
<comment type="catalytic activity">
    <reaction evidence="1">
        <text>thiamine phosphate + ATP = thiamine diphosphate + ADP</text>
        <dbReference type="Rhea" id="RHEA:15913"/>
        <dbReference type="ChEBI" id="CHEBI:30616"/>
        <dbReference type="ChEBI" id="CHEBI:37575"/>
        <dbReference type="ChEBI" id="CHEBI:58937"/>
        <dbReference type="ChEBI" id="CHEBI:456216"/>
        <dbReference type="EC" id="2.7.4.16"/>
    </reaction>
</comment>
<sequence>MAWLRELAGTDIIRTNQRTDGWGRLKLDEFASIHKWTKGRQPEQWQRSRGVVLGIGDDTAVVELPEAAAGSGAWQWLLAVDTMVETVHFNWTTMTEEDVGYKALAANVSDIAAMGGLPQHALVSVSVPRSFEPQRMSRFYDGLYACAEQYGVAVVGGDTTSSPQHLVVAVTVTGTVEADRAVRRSGARAGDAVFVTGPLGMSAAGLHYLLAADSGASGHGLSGRSGSPDVPAAAAAEAAEAAEAAGAAPLVRAHRRPQPSVRAGRLLLSRGTCRSLNDVSDGAASEAWELAEASGVSIVLREDWLPRSGSLASYAASVGVDPLEWMLYGGEDYVLIGTMDKHDADAAKSELNGQGIPFYRIGEVEEGEPGVWLSEGTGKKRTAVPKRGYNHFE</sequence>
<feature type="binding site" evidence="1">
    <location>
        <position position="140"/>
    </location>
    <ligand>
        <name>ATP</name>
        <dbReference type="ChEBI" id="CHEBI:30616"/>
    </ligand>
</feature>
<feature type="binding site" evidence="1">
    <location>
        <position position="278"/>
    </location>
    <ligand>
        <name>Mg(2+)</name>
        <dbReference type="ChEBI" id="CHEBI:18420"/>
        <label>3</label>
    </ligand>
</feature>
<dbReference type="Gene3D" id="3.90.650.10">
    <property type="entry name" value="PurM-like C-terminal domain"/>
    <property type="match status" value="1"/>
</dbReference>
<evidence type="ECO:0000259" key="2">
    <source>
        <dbReference type="Pfam" id="PF00586"/>
    </source>
</evidence>
<dbReference type="SUPFAM" id="SSF56042">
    <property type="entry name" value="PurM C-terminal domain-like"/>
    <property type="match status" value="1"/>
</dbReference>
<keyword evidence="1" id="KW-0808">Transferase</keyword>
<keyword evidence="1" id="KW-0460">Magnesium</keyword>
<dbReference type="GO" id="GO:0009229">
    <property type="term" value="P:thiamine diphosphate biosynthetic process"/>
    <property type="evidence" value="ECO:0007669"/>
    <property type="project" value="UniProtKB-UniRule"/>
</dbReference>
<dbReference type="NCBIfam" id="TIGR01379">
    <property type="entry name" value="thiL"/>
    <property type="match status" value="1"/>
</dbReference>
<dbReference type="EMBL" id="BMGR01000017">
    <property type="protein sequence ID" value="GGG21428.1"/>
    <property type="molecule type" value="Genomic_DNA"/>
</dbReference>
<keyword evidence="5" id="KW-1185">Reference proteome</keyword>
<dbReference type="GO" id="GO:0000287">
    <property type="term" value="F:magnesium ion binding"/>
    <property type="evidence" value="ECO:0007669"/>
    <property type="project" value="UniProtKB-UniRule"/>
</dbReference>
<keyword evidence="1" id="KW-0547">Nucleotide-binding</keyword>
<organism evidence="4 5">
    <name type="scientific">Paenibacillus abyssi</name>
    <dbReference type="NCBI Taxonomy" id="1340531"/>
    <lineage>
        <taxon>Bacteria</taxon>
        <taxon>Bacillati</taxon>
        <taxon>Bacillota</taxon>
        <taxon>Bacilli</taxon>
        <taxon>Bacillales</taxon>
        <taxon>Paenibacillaceae</taxon>
        <taxon>Paenibacillus</taxon>
    </lineage>
</organism>
<comment type="pathway">
    <text evidence="1">Cofactor biosynthesis; thiamine diphosphate biosynthesis; thiamine diphosphate from thiamine phosphate: step 1/1.</text>
</comment>
<feature type="binding site" evidence="1">
    <location>
        <begin position="157"/>
        <end position="158"/>
    </location>
    <ligand>
        <name>ATP</name>
        <dbReference type="ChEBI" id="CHEBI:30616"/>
    </ligand>
</feature>
<evidence type="ECO:0000313" key="4">
    <source>
        <dbReference type="EMBL" id="GGG21428.1"/>
    </source>
</evidence>
<reference evidence="4" key="1">
    <citation type="journal article" date="2014" name="Int. J. Syst. Evol. Microbiol.">
        <title>Complete genome sequence of Corynebacterium casei LMG S-19264T (=DSM 44701T), isolated from a smear-ripened cheese.</title>
        <authorList>
            <consortium name="US DOE Joint Genome Institute (JGI-PGF)"/>
            <person name="Walter F."/>
            <person name="Albersmeier A."/>
            <person name="Kalinowski J."/>
            <person name="Ruckert C."/>
        </authorList>
    </citation>
    <scope>NUCLEOTIDE SEQUENCE</scope>
    <source>
        <strain evidence="4">CGMCC 1.12987</strain>
    </source>
</reference>
<dbReference type="InterPro" id="IPR036921">
    <property type="entry name" value="PurM-like_N_sf"/>
</dbReference>
<comment type="caution">
    <text evidence="1">Lacks conserved residue(s) required for the propagation of feature annotation.</text>
</comment>
<dbReference type="SUPFAM" id="SSF55326">
    <property type="entry name" value="PurM N-terminal domain-like"/>
    <property type="match status" value="1"/>
</dbReference>
<dbReference type="InterPro" id="IPR036676">
    <property type="entry name" value="PurM-like_C_sf"/>
</dbReference>
<reference evidence="4" key="2">
    <citation type="submission" date="2020-09" db="EMBL/GenBank/DDBJ databases">
        <authorList>
            <person name="Sun Q."/>
            <person name="Zhou Y."/>
        </authorList>
    </citation>
    <scope>NUCLEOTIDE SEQUENCE</scope>
    <source>
        <strain evidence="4">CGMCC 1.12987</strain>
    </source>
</reference>
<feature type="domain" description="PurM-like N-terminal" evidence="2">
    <location>
        <begin position="56"/>
        <end position="176"/>
    </location>
</feature>
<evidence type="ECO:0000256" key="1">
    <source>
        <dbReference type="HAMAP-Rule" id="MF_02128"/>
    </source>
</evidence>
<dbReference type="InterPro" id="IPR010918">
    <property type="entry name" value="PurM-like_C_dom"/>
</dbReference>
<dbReference type="Pfam" id="PF00586">
    <property type="entry name" value="AIRS"/>
    <property type="match status" value="1"/>
</dbReference>
<feature type="binding site" evidence="1">
    <location>
        <position position="110"/>
    </location>
    <ligand>
        <name>Mg(2+)</name>
        <dbReference type="ChEBI" id="CHEBI:18420"/>
        <label>3</label>
    </ligand>
</feature>
<accession>A0A917LGJ5</accession>
<feature type="binding site" evidence="1">
    <location>
        <position position="281"/>
    </location>
    <ligand>
        <name>Mg(2+)</name>
        <dbReference type="ChEBI" id="CHEBI:18420"/>
        <label>5</label>
    </ligand>
</feature>
<dbReference type="Pfam" id="PF02769">
    <property type="entry name" value="AIRS_C"/>
    <property type="match status" value="1"/>
</dbReference>
<name>A0A917LGJ5_9BACL</name>
<comment type="miscellaneous">
    <text evidence="1">Reaction mechanism of ThiL seems to utilize a direct, inline transfer of the gamma-phosphate of ATP to TMP rather than a phosphorylated enzyme intermediate.</text>
</comment>
<feature type="binding site" evidence="1">
    <location>
        <position position="110"/>
    </location>
    <ligand>
        <name>Mg(2+)</name>
        <dbReference type="ChEBI" id="CHEBI:18420"/>
        <label>2</label>
    </ligand>
</feature>
<comment type="caution">
    <text evidence="4">The sequence shown here is derived from an EMBL/GenBank/DDBJ whole genome shotgun (WGS) entry which is preliminary data.</text>
</comment>
<dbReference type="PANTHER" id="PTHR30270">
    <property type="entry name" value="THIAMINE-MONOPHOSPHATE KINASE"/>
    <property type="match status" value="1"/>
</dbReference>
<keyword evidence="1" id="KW-0067">ATP-binding</keyword>
<dbReference type="CDD" id="cd02194">
    <property type="entry name" value="ThiL"/>
    <property type="match status" value="1"/>
</dbReference>
<gene>
    <name evidence="1 4" type="primary">thiL</name>
    <name evidence="4" type="ORF">GCM10010916_42690</name>
</gene>
<dbReference type="GO" id="GO:0009228">
    <property type="term" value="P:thiamine biosynthetic process"/>
    <property type="evidence" value="ECO:0007669"/>
    <property type="project" value="UniProtKB-KW"/>
</dbReference>
<dbReference type="Gene3D" id="3.30.1330.10">
    <property type="entry name" value="PurM-like, N-terminal domain"/>
    <property type="match status" value="1"/>
</dbReference>
<keyword evidence="1" id="KW-0784">Thiamine biosynthesis</keyword>
<feature type="binding site" evidence="1">
    <location>
        <position position="88"/>
    </location>
    <ligand>
        <name>substrate</name>
    </ligand>
</feature>
<dbReference type="HAMAP" id="MF_02128">
    <property type="entry name" value="TMP_kinase"/>
    <property type="match status" value="1"/>
</dbReference>
<feature type="binding site" evidence="1">
    <location>
        <position position="184"/>
    </location>
    <ligand>
        <name>ATP</name>
        <dbReference type="ChEBI" id="CHEBI:30616"/>
    </ligand>
</feature>
<comment type="similarity">
    <text evidence="1">Belongs to the thiamine-monophosphate kinase family.</text>
</comment>
<feature type="binding site" evidence="1">
    <location>
        <position position="58"/>
    </location>
    <ligand>
        <name>Mg(2+)</name>
        <dbReference type="ChEBI" id="CHEBI:18420"/>
        <label>4</label>
    </ligand>
</feature>
<dbReference type="InterPro" id="IPR006283">
    <property type="entry name" value="ThiL-like"/>
</dbReference>
<feature type="binding site" evidence="1">
    <location>
        <position position="110"/>
    </location>
    <ligand>
        <name>Mg(2+)</name>
        <dbReference type="ChEBI" id="CHEBI:18420"/>
        <label>4</label>
    </ligand>
</feature>